<proteinExistence type="predicted"/>
<sequence>MGVRVSERTDSADRFAAWADGVMERLDEQEDLDGRLLHALGRGPSLREDTLTRMAEAVRAAVLGMSPAGCAVAAGVSEQLLHNWQQQDPSFAAAMTQARTLARAHAGGSGTPARLTPATLRILLTGVRRGVPQAAVPSLAGLSVRALLRVRRERPQVEALILAARRAARLKKAGRRGGASYEQRYRLVRIDDAPSEDWSTLMILVSLT</sequence>
<dbReference type="EMBL" id="CP030073">
    <property type="protein sequence ID" value="AWW36317.1"/>
    <property type="molecule type" value="Genomic_DNA"/>
</dbReference>
<dbReference type="KEGG" id="scad:DN051_06410"/>
<dbReference type="AlphaFoldDB" id="A0A2Z4IU83"/>
<dbReference type="Proteomes" id="UP000249616">
    <property type="component" value="Chromosome"/>
</dbReference>
<accession>A0A2Z4IU83</accession>
<evidence type="ECO:0000313" key="2">
    <source>
        <dbReference type="Proteomes" id="UP000249616"/>
    </source>
</evidence>
<keyword evidence="2" id="KW-1185">Reference proteome</keyword>
<organism evidence="1 2">
    <name type="scientific">Streptomyces cadmiisoli</name>
    <dbReference type="NCBI Taxonomy" id="2184053"/>
    <lineage>
        <taxon>Bacteria</taxon>
        <taxon>Bacillati</taxon>
        <taxon>Actinomycetota</taxon>
        <taxon>Actinomycetes</taxon>
        <taxon>Kitasatosporales</taxon>
        <taxon>Streptomycetaceae</taxon>
        <taxon>Streptomyces</taxon>
        <taxon>Streptomyces aurantiacus group</taxon>
    </lineage>
</organism>
<gene>
    <name evidence="1" type="ORF">DN051_06410</name>
</gene>
<protein>
    <submittedName>
        <fullName evidence="1">Uncharacterized protein</fullName>
    </submittedName>
</protein>
<name>A0A2Z4IU83_9ACTN</name>
<evidence type="ECO:0000313" key="1">
    <source>
        <dbReference type="EMBL" id="AWW36317.1"/>
    </source>
</evidence>
<reference evidence="1 2" key="1">
    <citation type="journal article" date="2019" name="Int. J. Syst. Evol. Microbiol.">
        <title>Streptomyces cadmiisoli sp. nov., a novel actinomycete isolated from cadmium-contaminated soil.</title>
        <authorList>
            <person name="Li K."/>
            <person name="Tang X."/>
            <person name="Zhao J."/>
            <person name="Guo Y."/>
            <person name="Tang Y."/>
            <person name="Gao J."/>
        </authorList>
    </citation>
    <scope>NUCLEOTIDE SEQUENCE [LARGE SCALE GENOMIC DNA]</scope>
    <source>
        <strain evidence="1 2">ZFG47</strain>
    </source>
</reference>